<sequence>MEIRILVLMTTFVTIAVGLSPLTKESSAQNDDSYIPGVFILTDNVRKIQDQLKNENHKKEEPATVVTEKEQGPKLQEIYHQDAKANDIPANSRSTMSRSNQAPVFRNHGTNQESLKSNRLYTNQNQAASYQETDPNQHKLYLMTQPLTNQQILPKQPLINQPIVLNHQKYLSNQNLNPSQSFVLSNQQPLQLYTTTTQTQSLPTNQMTTQGLSNQPVFLVQSSQNGQPIIMTQQPNQAVLIQPNQLLQNGQLGQTNNILLASNQNSNQADSWPKPAQNQAVYSLVTLGQNSIPSNMDNHHYIALKDRSVA</sequence>
<evidence type="ECO:0000313" key="2">
    <source>
        <dbReference type="Proteomes" id="UP000824533"/>
    </source>
</evidence>
<reference evidence="1 2" key="1">
    <citation type="journal article" date="2021" name="Front. Genet.">
        <title>Chromosome-Level Genome Assembly Reveals Significant Gene Expansion in the Toll and IMD Signaling Pathways of Dendrolimus kikuchii.</title>
        <authorList>
            <person name="Zhou J."/>
            <person name="Wu P."/>
            <person name="Xiong Z."/>
            <person name="Liu N."/>
            <person name="Zhao N."/>
            <person name="Ji M."/>
            <person name="Qiu Y."/>
            <person name="Yang B."/>
        </authorList>
    </citation>
    <scope>NUCLEOTIDE SEQUENCE [LARGE SCALE GENOMIC DNA]</scope>
    <source>
        <strain evidence="1">Ann1</strain>
    </source>
</reference>
<accession>A0ACC1D1Z7</accession>
<comment type="caution">
    <text evidence="1">The sequence shown here is derived from an EMBL/GenBank/DDBJ whole genome shotgun (WGS) entry which is preliminary data.</text>
</comment>
<dbReference type="Proteomes" id="UP000824533">
    <property type="component" value="Linkage Group LG12"/>
</dbReference>
<protein>
    <submittedName>
        <fullName evidence="1">Uncharacterized protein</fullName>
    </submittedName>
</protein>
<keyword evidence="2" id="KW-1185">Reference proteome</keyword>
<gene>
    <name evidence="1" type="ORF">K1T71_007406</name>
</gene>
<proteinExistence type="predicted"/>
<dbReference type="EMBL" id="CM034398">
    <property type="protein sequence ID" value="KAJ0177397.1"/>
    <property type="molecule type" value="Genomic_DNA"/>
</dbReference>
<evidence type="ECO:0000313" key="1">
    <source>
        <dbReference type="EMBL" id="KAJ0177397.1"/>
    </source>
</evidence>
<name>A0ACC1D1Z7_9NEOP</name>
<organism evidence="1 2">
    <name type="scientific">Dendrolimus kikuchii</name>
    <dbReference type="NCBI Taxonomy" id="765133"/>
    <lineage>
        <taxon>Eukaryota</taxon>
        <taxon>Metazoa</taxon>
        <taxon>Ecdysozoa</taxon>
        <taxon>Arthropoda</taxon>
        <taxon>Hexapoda</taxon>
        <taxon>Insecta</taxon>
        <taxon>Pterygota</taxon>
        <taxon>Neoptera</taxon>
        <taxon>Endopterygota</taxon>
        <taxon>Lepidoptera</taxon>
        <taxon>Glossata</taxon>
        <taxon>Ditrysia</taxon>
        <taxon>Bombycoidea</taxon>
        <taxon>Lasiocampidae</taxon>
        <taxon>Dendrolimus</taxon>
    </lineage>
</organism>